<reference evidence="1 2" key="1">
    <citation type="submission" date="2018-04" db="EMBL/GenBank/DDBJ databases">
        <title>Genomic Encyclopedia of Archaeal and Bacterial Type Strains, Phase II (KMG-II): from individual species to whole genera.</title>
        <authorList>
            <person name="Goeker M."/>
        </authorList>
    </citation>
    <scope>NUCLEOTIDE SEQUENCE [LARGE SCALE GENOMIC DNA]</scope>
    <source>
        <strain evidence="1 2">DSM 25731</strain>
    </source>
</reference>
<dbReference type="Pfam" id="PF04134">
    <property type="entry name" value="DCC1-like"/>
    <property type="match status" value="1"/>
</dbReference>
<name>A0A2T6BZS5_9FLAO</name>
<gene>
    <name evidence="1" type="ORF">C8N46_104201</name>
</gene>
<accession>A0A2T6BZS5</accession>
<dbReference type="PANTHER" id="PTHR33639">
    <property type="entry name" value="THIOL-DISULFIDE OXIDOREDUCTASE DCC"/>
    <property type="match status" value="1"/>
</dbReference>
<protein>
    <submittedName>
        <fullName evidence="1">Putative DCC family thiol-disulfide oxidoreductase YuxK</fullName>
    </submittedName>
</protein>
<evidence type="ECO:0000313" key="1">
    <source>
        <dbReference type="EMBL" id="PTX61558.1"/>
    </source>
</evidence>
<dbReference type="InterPro" id="IPR052927">
    <property type="entry name" value="DCC_oxidoreductase"/>
</dbReference>
<dbReference type="AlphaFoldDB" id="A0A2T6BZS5"/>
<organism evidence="1 2">
    <name type="scientific">Kordia periserrulae</name>
    <dbReference type="NCBI Taxonomy" id="701523"/>
    <lineage>
        <taxon>Bacteria</taxon>
        <taxon>Pseudomonadati</taxon>
        <taxon>Bacteroidota</taxon>
        <taxon>Flavobacteriia</taxon>
        <taxon>Flavobacteriales</taxon>
        <taxon>Flavobacteriaceae</taxon>
        <taxon>Kordia</taxon>
    </lineage>
</organism>
<dbReference type="OrthoDB" id="9785438at2"/>
<evidence type="ECO:0000313" key="2">
    <source>
        <dbReference type="Proteomes" id="UP000244090"/>
    </source>
</evidence>
<dbReference type="GO" id="GO:0015035">
    <property type="term" value="F:protein-disulfide reductase activity"/>
    <property type="evidence" value="ECO:0007669"/>
    <property type="project" value="InterPro"/>
</dbReference>
<dbReference type="InterPro" id="IPR007263">
    <property type="entry name" value="DCC1-like"/>
</dbReference>
<dbReference type="EMBL" id="QBKT01000004">
    <property type="protein sequence ID" value="PTX61558.1"/>
    <property type="molecule type" value="Genomic_DNA"/>
</dbReference>
<comment type="caution">
    <text evidence="1">The sequence shown here is derived from an EMBL/GenBank/DDBJ whole genome shotgun (WGS) entry which is preliminary data.</text>
</comment>
<dbReference type="RefSeq" id="WP_108114784.1">
    <property type="nucleotide sequence ID" value="NZ_QBKT01000004.1"/>
</dbReference>
<sequence>MIDSLPKDKKIVLFDGVCNLCNGFVDKIIAKDKNDVFRFASLQSDIGIEIQKHLQLNPEQLDSVILYEPGVAYYHKSQAALRIINEFGGAWKLLQVFRILPKFVNDAVYNFVAKYRYKWFGQKETCRMPTPEERAKFLG</sequence>
<proteinExistence type="predicted"/>
<keyword evidence="2" id="KW-1185">Reference proteome</keyword>
<dbReference type="PANTHER" id="PTHR33639:SF2">
    <property type="entry name" value="DUF393 DOMAIN-CONTAINING PROTEIN"/>
    <property type="match status" value="1"/>
</dbReference>
<dbReference type="Proteomes" id="UP000244090">
    <property type="component" value="Unassembled WGS sequence"/>
</dbReference>